<comment type="caution">
    <text evidence="1">The sequence shown here is derived from an EMBL/GenBank/DDBJ whole genome shotgun (WGS) entry which is preliminary data.</text>
</comment>
<accession>A0A537IKL0</accession>
<name>A0A537IKL0_9BACT</name>
<protein>
    <submittedName>
        <fullName evidence="1">Winged helix-turn-helix domain-containing protein</fullName>
    </submittedName>
</protein>
<dbReference type="AlphaFoldDB" id="A0A537IKL0"/>
<dbReference type="EMBL" id="VBAP01000099">
    <property type="protein sequence ID" value="TMI71851.1"/>
    <property type="molecule type" value="Genomic_DNA"/>
</dbReference>
<dbReference type="PANTHER" id="PTHR30528:SF0">
    <property type="entry name" value="CYTOPLASMIC PROTEIN"/>
    <property type="match status" value="1"/>
</dbReference>
<evidence type="ECO:0000313" key="1">
    <source>
        <dbReference type="EMBL" id="TMI71851.1"/>
    </source>
</evidence>
<proteinExistence type="predicted"/>
<reference evidence="1 2" key="1">
    <citation type="journal article" date="2019" name="Nat. Microbiol.">
        <title>Mediterranean grassland soil C-N compound turnover is dependent on rainfall and depth, and is mediated by genomically divergent microorganisms.</title>
        <authorList>
            <person name="Diamond S."/>
            <person name="Andeer P.F."/>
            <person name="Li Z."/>
            <person name="Crits-Christoph A."/>
            <person name="Burstein D."/>
            <person name="Anantharaman K."/>
            <person name="Lane K.R."/>
            <person name="Thomas B.C."/>
            <person name="Pan C."/>
            <person name="Northen T.R."/>
            <person name="Banfield J.F."/>
        </authorList>
    </citation>
    <scope>NUCLEOTIDE SEQUENCE [LARGE SCALE GENOMIC DNA]</scope>
    <source>
        <strain evidence="1">NP_8</strain>
    </source>
</reference>
<dbReference type="Pfam" id="PF06224">
    <property type="entry name" value="AlkZ-like"/>
    <property type="match status" value="1"/>
</dbReference>
<dbReference type="InterPro" id="IPR009351">
    <property type="entry name" value="AlkZ-like"/>
</dbReference>
<dbReference type="Proteomes" id="UP000318834">
    <property type="component" value="Unassembled WGS sequence"/>
</dbReference>
<gene>
    <name evidence="1" type="ORF">E6H05_11995</name>
</gene>
<organism evidence="1 2">
    <name type="scientific">Candidatus Segetimicrobium genomatis</name>
    <dbReference type="NCBI Taxonomy" id="2569760"/>
    <lineage>
        <taxon>Bacteria</taxon>
        <taxon>Bacillati</taxon>
        <taxon>Candidatus Sysuimicrobiota</taxon>
        <taxon>Candidatus Sysuimicrobiia</taxon>
        <taxon>Candidatus Sysuimicrobiales</taxon>
        <taxon>Candidatus Segetimicrobiaceae</taxon>
        <taxon>Candidatus Segetimicrobium</taxon>
    </lineage>
</organism>
<sequence length="407" mass="46706">MLTLSPAEARSLAVRAQLLSGSRPPANAEGIMTVARRLGRLQLDPTNIVTRSHLLVLWSRLGSYDPENLERLLWRERRLLEHRAFIVPIEELPVYRWFMRRFPAGDSAWPRRVRRFLESNAPLRRHILTRLRRHGPLPSRAFEDVADASWRSRGWTSGRNVGQMLEFLSARGEVRVTGREGGERLWDLADRSLPRWTPHDRLSEREVARRVVERSLRAHGVVSRRYLGKRYSRALTVPLDTILADLVKRSVIAPARLGEERVSPKNPWYVYLEYAAPTGRSSGADSKPWTTLLSPFDNLIHDRERTAQLFDFDFRLEIYVPRARRRHGYFVMPILHEDRLIGRMDPEVDRTRNVLVINAVSAEPDAPATRMVVTAIKGAVEDLATFLGVGGIEFSGRLPGRWARLSS</sequence>
<evidence type="ECO:0000313" key="2">
    <source>
        <dbReference type="Proteomes" id="UP000318834"/>
    </source>
</evidence>
<dbReference type="PANTHER" id="PTHR30528">
    <property type="entry name" value="CYTOPLASMIC PROTEIN"/>
    <property type="match status" value="1"/>
</dbReference>